<keyword evidence="5 10" id="KW-0808">Transferase</keyword>
<organism evidence="12 13">
    <name type="scientific">Symbiodinium pilosum</name>
    <name type="common">Dinoflagellate</name>
    <dbReference type="NCBI Taxonomy" id="2952"/>
    <lineage>
        <taxon>Eukaryota</taxon>
        <taxon>Sar</taxon>
        <taxon>Alveolata</taxon>
        <taxon>Dinophyceae</taxon>
        <taxon>Suessiales</taxon>
        <taxon>Symbiodiniaceae</taxon>
        <taxon>Symbiodinium</taxon>
    </lineage>
</organism>
<feature type="transmembrane region" description="Helical" evidence="10">
    <location>
        <begin position="235"/>
        <end position="260"/>
    </location>
</feature>
<evidence type="ECO:0000256" key="5">
    <source>
        <dbReference type="ARBA" id="ARBA00022679"/>
    </source>
</evidence>
<feature type="transmembrane region" description="Helical" evidence="10">
    <location>
        <begin position="211"/>
        <end position="228"/>
    </location>
</feature>
<feature type="transmembrane region" description="Helical" evidence="10">
    <location>
        <begin position="533"/>
        <end position="555"/>
    </location>
</feature>
<evidence type="ECO:0000256" key="11">
    <source>
        <dbReference type="SAM" id="MobiDB-lite"/>
    </source>
</evidence>
<proteinExistence type="inferred from homology"/>
<feature type="transmembrane region" description="Helical" evidence="10">
    <location>
        <begin position="448"/>
        <end position="466"/>
    </location>
</feature>
<evidence type="ECO:0000256" key="6">
    <source>
        <dbReference type="ARBA" id="ARBA00022692"/>
    </source>
</evidence>
<comment type="similarity">
    <text evidence="3 10">Belongs to the ALG6/ALG8 glucosyltransferase family.</text>
</comment>
<evidence type="ECO:0000256" key="7">
    <source>
        <dbReference type="ARBA" id="ARBA00022824"/>
    </source>
</evidence>
<evidence type="ECO:0000256" key="9">
    <source>
        <dbReference type="ARBA" id="ARBA00023136"/>
    </source>
</evidence>
<keyword evidence="9 10" id="KW-0472">Membrane</keyword>
<keyword evidence="8 10" id="KW-1133">Transmembrane helix</keyword>
<dbReference type="UniPathway" id="UPA00378"/>
<keyword evidence="4 10" id="KW-0328">Glycosyltransferase</keyword>
<protein>
    <recommendedName>
        <fullName evidence="10">Alpha-1,3-glucosyltransferase</fullName>
        <ecNumber evidence="10">2.4.1.-</ecNumber>
    </recommendedName>
</protein>
<feature type="compositionally biased region" description="Acidic residues" evidence="11">
    <location>
        <begin position="1"/>
        <end position="14"/>
    </location>
</feature>
<comment type="caution">
    <text evidence="12">The sequence shown here is derived from an EMBL/GenBank/DDBJ whole genome shotgun (WGS) entry which is preliminary data.</text>
</comment>
<evidence type="ECO:0000256" key="4">
    <source>
        <dbReference type="ARBA" id="ARBA00022676"/>
    </source>
</evidence>
<feature type="transmembrane region" description="Helical" evidence="10">
    <location>
        <begin position="402"/>
        <end position="419"/>
    </location>
</feature>
<feature type="transmembrane region" description="Helical" evidence="10">
    <location>
        <begin position="504"/>
        <end position="521"/>
    </location>
</feature>
<feature type="transmembrane region" description="Helical" evidence="10">
    <location>
        <begin position="280"/>
        <end position="302"/>
    </location>
</feature>
<evidence type="ECO:0000256" key="1">
    <source>
        <dbReference type="ARBA" id="ARBA00004477"/>
    </source>
</evidence>
<dbReference type="GO" id="GO:0042283">
    <property type="term" value="F:dolichyl pyrophosphate Glc1Man9GlcNAc2 alpha-1,3-glucosyltransferase activity"/>
    <property type="evidence" value="ECO:0007669"/>
    <property type="project" value="TreeGrafter"/>
</dbReference>
<dbReference type="GO" id="GO:0005789">
    <property type="term" value="C:endoplasmic reticulum membrane"/>
    <property type="evidence" value="ECO:0007669"/>
    <property type="project" value="UniProtKB-SubCell"/>
</dbReference>
<evidence type="ECO:0000256" key="10">
    <source>
        <dbReference type="RuleBase" id="RU363110"/>
    </source>
</evidence>
<keyword evidence="13" id="KW-1185">Reference proteome</keyword>
<accession>A0A812T5P2</accession>
<keyword evidence="6 10" id="KW-0812">Transmembrane</keyword>
<dbReference type="EMBL" id="CAJNIZ010028335">
    <property type="protein sequence ID" value="CAE7506980.1"/>
    <property type="molecule type" value="Genomic_DNA"/>
</dbReference>
<dbReference type="PANTHER" id="PTHR12413">
    <property type="entry name" value="DOLICHYL GLYCOSYLTRANSFERASE"/>
    <property type="match status" value="1"/>
</dbReference>
<reference evidence="12" key="1">
    <citation type="submission" date="2021-02" db="EMBL/GenBank/DDBJ databases">
        <authorList>
            <person name="Dougan E. K."/>
            <person name="Rhodes N."/>
            <person name="Thang M."/>
            <person name="Chan C."/>
        </authorList>
    </citation>
    <scope>NUCLEOTIDE SEQUENCE</scope>
</reference>
<gene>
    <name evidence="12" type="primary">ALG8</name>
    <name evidence="12" type="ORF">SPIL2461_LOCUS13147</name>
</gene>
<evidence type="ECO:0000256" key="2">
    <source>
        <dbReference type="ARBA" id="ARBA00004922"/>
    </source>
</evidence>
<dbReference type="Proteomes" id="UP000649617">
    <property type="component" value="Unassembled WGS sequence"/>
</dbReference>
<sequence length="572" mass="63656">MMDDADEDESDGDGDIIPKPELMSANQTLHEDLMRLKHEQRRHRNRKTTATEEDIQNMDDMDEGASDKELQFKVAELESERRQLQRELFESQEKARGSTDFEVHRNWLSITHSLPISEWYFEATSPWTLDYPPAFAYFEWLLSQVAVLFDPAMLQVNNLEYASWATIQFQRHSVIAADLLLMVGGLALGGPETAAALLWNSALILVDHIHFQYNGMMLGLLLLSVTAVESGRTYLGAFLFCTLLCMKHIFLYVGPVYFIYLLRSHCGACFQPPRLFIWPLMKLATTVVGTFLVLLSPFLSLAQLQQIGQRLFPFGRGLTHAYWAPNCWALYNTLDRVLAKVMGKSSGSSSTAGFAEVYESAVLWTIPPRVTFLLTLLAYCPLILAIWTRTGPAPLPAVADKGSFATYVALGSAVAFAFGWHVHEKAILMVTIPLLAACTSGRPSNSLVSSYLVLSFVASFSVMPLLPNEPLETGLKWILLLAGGLVEVQLLGGSRLLGMRTLPWILLAAFFALLGAYRDLGGHRLLFRDRMEFLPLLLTSDFSAVLVLGAFGNVFSMLRSGSNGSRNKQHSA</sequence>
<dbReference type="EC" id="2.4.1.-" evidence="10"/>
<comment type="pathway">
    <text evidence="2 10">Protein modification; protein glycosylation.</text>
</comment>
<evidence type="ECO:0000256" key="8">
    <source>
        <dbReference type="ARBA" id="ARBA00022989"/>
    </source>
</evidence>
<keyword evidence="7 10" id="KW-0256">Endoplasmic reticulum</keyword>
<evidence type="ECO:0000313" key="13">
    <source>
        <dbReference type="Proteomes" id="UP000649617"/>
    </source>
</evidence>
<feature type="transmembrane region" description="Helical" evidence="10">
    <location>
        <begin position="478"/>
        <end position="498"/>
    </location>
</feature>
<dbReference type="Pfam" id="PF03155">
    <property type="entry name" value="Alg6_Alg8"/>
    <property type="match status" value="1"/>
</dbReference>
<dbReference type="PANTHER" id="PTHR12413:SF2">
    <property type="entry name" value="DOLICHYL PYROPHOSPHATE GLC1MAN9GLCNAC2 ALPHA-1,3-GLUCOSYLTRANSFERASE-RELATED"/>
    <property type="match status" value="1"/>
</dbReference>
<feature type="transmembrane region" description="Helical" evidence="10">
    <location>
        <begin position="179"/>
        <end position="199"/>
    </location>
</feature>
<comment type="subcellular location">
    <subcellularLocation>
        <location evidence="1 10">Endoplasmic reticulum membrane</location>
        <topology evidence="1 10">Multi-pass membrane protein</topology>
    </subcellularLocation>
</comment>
<dbReference type="OrthoDB" id="1689333at2759"/>
<dbReference type="GO" id="GO:0006487">
    <property type="term" value="P:protein N-linked glycosylation"/>
    <property type="evidence" value="ECO:0007669"/>
    <property type="project" value="TreeGrafter"/>
</dbReference>
<name>A0A812T5P2_SYMPI</name>
<dbReference type="InterPro" id="IPR004856">
    <property type="entry name" value="Glyco_trans_ALG6/ALG8"/>
</dbReference>
<feature type="compositionally biased region" description="Basic residues" evidence="11">
    <location>
        <begin position="38"/>
        <end position="47"/>
    </location>
</feature>
<feature type="transmembrane region" description="Helical" evidence="10">
    <location>
        <begin position="370"/>
        <end position="390"/>
    </location>
</feature>
<feature type="region of interest" description="Disordered" evidence="11">
    <location>
        <begin position="1"/>
        <end position="51"/>
    </location>
</feature>
<evidence type="ECO:0000313" key="12">
    <source>
        <dbReference type="EMBL" id="CAE7506980.1"/>
    </source>
</evidence>
<evidence type="ECO:0000256" key="3">
    <source>
        <dbReference type="ARBA" id="ARBA00008715"/>
    </source>
</evidence>
<dbReference type="AlphaFoldDB" id="A0A812T5P2"/>